<dbReference type="AlphaFoldDB" id="A0A5N5K1A2"/>
<protein>
    <submittedName>
        <fullName evidence="1">Uncharacterized protein</fullName>
    </submittedName>
</protein>
<evidence type="ECO:0000313" key="2">
    <source>
        <dbReference type="Proteomes" id="UP000326939"/>
    </source>
</evidence>
<gene>
    <name evidence="1" type="ORF">DKX38_023118</name>
</gene>
<dbReference type="Proteomes" id="UP000326939">
    <property type="component" value="Chromosome 15"/>
</dbReference>
<evidence type="ECO:0000313" key="1">
    <source>
        <dbReference type="EMBL" id="KAB5525369.1"/>
    </source>
</evidence>
<reference evidence="2" key="1">
    <citation type="journal article" date="2019" name="Gigascience">
        <title>De novo genome assembly of the endangered Acer yangbiense, a plant species with extremely small populations endemic to Yunnan Province, China.</title>
        <authorList>
            <person name="Yang J."/>
            <person name="Wariss H.M."/>
            <person name="Tao L."/>
            <person name="Zhang R."/>
            <person name="Yun Q."/>
            <person name="Hollingsworth P."/>
            <person name="Dao Z."/>
            <person name="Luo G."/>
            <person name="Guo H."/>
            <person name="Ma Y."/>
            <person name="Sun W."/>
        </authorList>
    </citation>
    <scope>NUCLEOTIDE SEQUENCE [LARGE SCALE GENOMIC DNA]</scope>
    <source>
        <strain evidence="2">cv. br00</strain>
    </source>
</reference>
<proteinExistence type="predicted"/>
<keyword evidence="2" id="KW-1185">Reference proteome</keyword>
<sequence length="212" mass="23833">MKIYLSFTRGNAASIVNQCLQFYVQSLRVGIHPLWCAGAVYHTISFDLVIAPTFKAVSCKYLSLNMNTSVIFFLFFSRGKDVEDTRADVFVVSEHHDALDTYCFALIAEVVENLTDPLSMLISWRVVLLPPGVSFNLAVRCALIICSWYGWTIMYPHSSILARSCIWCPSRRSQGHRQCATESSVPQHIGRFQVFNPFIVSSLCVSSSTKLC</sequence>
<accession>A0A5N5K1A2</accession>
<comment type="caution">
    <text evidence="1">The sequence shown here is derived from an EMBL/GenBank/DDBJ whole genome shotgun (WGS) entry which is preliminary data.</text>
</comment>
<dbReference type="EMBL" id="VDCV01000015">
    <property type="protein sequence ID" value="KAB5525369.1"/>
    <property type="molecule type" value="Genomic_DNA"/>
</dbReference>
<organism evidence="1 2">
    <name type="scientific">Salix brachista</name>
    <dbReference type="NCBI Taxonomy" id="2182728"/>
    <lineage>
        <taxon>Eukaryota</taxon>
        <taxon>Viridiplantae</taxon>
        <taxon>Streptophyta</taxon>
        <taxon>Embryophyta</taxon>
        <taxon>Tracheophyta</taxon>
        <taxon>Spermatophyta</taxon>
        <taxon>Magnoliopsida</taxon>
        <taxon>eudicotyledons</taxon>
        <taxon>Gunneridae</taxon>
        <taxon>Pentapetalae</taxon>
        <taxon>rosids</taxon>
        <taxon>fabids</taxon>
        <taxon>Malpighiales</taxon>
        <taxon>Salicaceae</taxon>
        <taxon>Saliceae</taxon>
        <taxon>Salix</taxon>
    </lineage>
</organism>
<name>A0A5N5K1A2_9ROSI</name>